<dbReference type="AlphaFoldDB" id="A0A9N9VTY6"/>
<comment type="caution">
    <text evidence="1">The sequence shown here is derived from an EMBL/GenBank/DDBJ whole genome shotgun (WGS) entry which is preliminary data.</text>
</comment>
<keyword evidence="2" id="KW-1185">Reference proteome</keyword>
<evidence type="ECO:0000313" key="1">
    <source>
        <dbReference type="EMBL" id="CAH0030556.1"/>
    </source>
</evidence>
<reference evidence="1" key="1">
    <citation type="submission" date="2021-10" db="EMBL/GenBank/DDBJ databases">
        <authorList>
            <person name="Piombo E."/>
        </authorList>
    </citation>
    <scope>NUCLEOTIDE SEQUENCE</scope>
</reference>
<evidence type="ECO:0000313" key="2">
    <source>
        <dbReference type="Proteomes" id="UP000696573"/>
    </source>
</evidence>
<dbReference type="OrthoDB" id="4704570at2759"/>
<gene>
    <name evidence="1" type="ORF">CRHIZ90672A_00003450</name>
</gene>
<dbReference type="Proteomes" id="UP000696573">
    <property type="component" value="Unassembled WGS sequence"/>
</dbReference>
<protein>
    <submittedName>
        <fullName evidence="1">Uncharacterized protein</fullName>
    </submittedName>
</protein>
<accession>A0A9N9VTY6</accession>
<organism evidence="1 2">
    <name type="scientific">Clonostachys rhizophaga</name>
    <dbReference type="NCBI Taxonomy" id="160324"/>
    <lineage>
        <taxon>Eukaryota</taxon>
        <taxon>Fungi</taxon>
        <taxon>Dikarya</taxon>
        <taxon>Ascomycota</taxon>
        <taxon>Pezizomycotina</taxon>
        <taxon>Sordariomycetes</taxon>
        <taxon>Hypocreomycetidae</taxon>
        <taxon>Hypocreales</taxon>
        <taxon>Bionectriaceae</taxon>
        <taxon>Clonostachys</taxon>
    </lineage>
</organism>
<dbReference type="EMBL" id="CABFNQ020000740">
    <property type="protein sequence ID" value="CAH0030556.1"/>
    <property type="molecule type" value="Genomic_DNA"/>
</dbReference>
<name>A0A9N9VTY6_9HYPO</name>
<proteinExistence type="predicted"/>
<sequence length="402" mass="45220">MPETSHAGYGQTFDPFPRLPVEIQIFILELATGNSSFLWAEWSGPGLTMLAPMVTIPELSEGDLPGLIPYSLPDGMPKTLPAFPLPGGLPDPSAPADAWVDWDTYEAMMQPKQSSLSRLTSSLRKSFGQTTLTEESRQNTLEYNPLLEYLKAFSLSRKIAFSRAIIKTNQILPANTTSHSSRPVFHTLNHGALSSNVFTDMKTGRNCFAFVLGNDRSTQAPESLMLQKVTDPSKQYTFVSAWLAEIERCIFGHRLSFSAGQQKLDKSRFKQVDWAMWWRPDLGARARRPEANHPFFIPPETILSIYCAILHRLIGDYAHTTGNCPAEHEYGDAMYSSGGWYFRLLETGKCSRCGKPLLDDLLHYFPQLIDEDGHIDVIILLQRGAFERPELTIDTRSHELYV</sequence>